<evidence type="ECO:0000256" key="5">
    <source>
        <dbReference type="PIRSR" id="PIRSR604450-51"/>
    </source>
</evidence>
<evidence type="ECO:0000259" key="7">
    <source>
        <dbReference type="Pfam" id="PF14821"/>
    </source>
</evidence>
<dbReference type="Gene3D" id="3.90.1380.10">
    <property type="entry name" value="Threonine synthase, N-terminal domain"/>
    <property type="match status" value="1"/>
</dbReference>
<evidence type="ECO:0000256" key="3">
    <source>
        <dbReference type="ARBA" id="ARBA00022898"/>
    </source>
</evidence>
<feature type="modified residue" description="N6-(pyridoxal phosphate)lysine" evidence="5">
    <location>
        <position position="116"/>
    </location>
</feature>
<organism evidence="8 9">
    <name type="scientific">Candidatus Limousia pullorum</name>
    <dbReference type="NCBI Taxonomy" id="2840860"/>
    <lineage>
        <taxon>Bacteria</taxon>
        <taxon>Bacillati</taxon>
        <taxon>Bacillota</taxon>
        <taxon>Clostridia</taxon>
        <taxon>Eubacteriales</taxon>
        <taxon>Oscillospiraceae</taxon>
        <taxon>Oscillospiraceae incertae sedis</taxon>
        <taxon>Candidatus Limousia</taxon>
    </lineage>
</organism>
<keyword evidence="8" id="KW-0456">Lyase</keyword>
<dbReference type="EMBL" id="DVNG01000053">
    <property type="protein sequence ID" value="HIU50105.1"/>
    <property type="molecule type" value="Genomic_DNA"/>
</dbReference>
<dbReference type="EC" id="4.2.3.1" evidence="4"/>
<evidence type="ECO:0000256" key="4">
    <source>
        <dbReference type="NCBIfam" id="TIGR00260"/>
    </source>
</evidence>
<feature type="domain" description="Threonine synthase N-terminal" evidence="7">
    <location>
        <begin position="3"/>
        <end position="79"/>
    </location>
</feature>
<reference evidence="8" key="2">
    <citation type="journal article" date="2021" name="PeerJ">
        <title>Extensive microbial diversity within the chicken gut microbiome revealed by metagenomics and culture.</title>
        <authorList>
            <person name="Gilroy R."/>
            <person name="Ravi A."/>
            <person name="Getino M."/>
            <person name="Pursley I."/>
            <person name="Horton D.L."/>
            <person name="Alikhan N.F."/>
            <person name="Baker D."/>
            <person name="Gharbi K."/>
            <person name="Hall N."/>
            <person name="Watson M."/>
            <person name="Adriaenssens E.M."/>
            <person name="Foster-Nyarko E."/>
            <person name="Jarju S."/>
            <person name="Secka A."/>
            <person name="Antonio M."/>
            <person name="Oren A."/>
            <person name="Chaudhuri R.R."/>
            <person name="La Ragione R."/>
            <person name="Hildebrand F."/>
            <person name="Pallen M.J."/>
        </authorList>
    </citation>
    <scope>NUCLEOTIDE SEQUENCE</scope>
    <source>
        <strain evidence="8">ChiGjej1B1-1684</strain>
    </source>
</reference>
<evidence type="ECO:0000313" key="8">
    <source>
        <dbReference type="EMBL" id="HIU50105.1"/>
    </source>
</evidence>
<dbReference type="Pfam" id="PF24857">
    <property type="entry name" value="THR4_C"/>
    <property type="match status" value="1"/>
</dbReference>
<dbReference type="Pfam" id="PF14821">
    <property type="entry name" value="Thr_synth_N"/>
    <property type="match status" value="1"/>
</dbReference>
<name>A0A9D1S7U7_9FIRM</name>
<dbReference type="GO" id="GO:0005737">
    <property type="term" value="C:cytoplasm"/>
    <property type="evidence" value="ECO:0007669"/>
    <property type="project" value="TreeGrafter"/>
</dbReference>
<sequence>MLYNSTENKKEVVSAARAIAQGISSEGGLFVPCDFPAYDKSVFENLCKMSYNERAKKILGDFLSDFTAEEIAQCVDSAYTAEKFESDNPAPLKAETFDGKEMNILELWHGPTSAFKDMALQILPHLLTKSLQKTGDGKDAVILVATSGDTGKAALEGFKDVDHTKIIVFYPVDGVSPMQKKQMNTQEGSNVNVCAIEGNFDDAQTGVKKIFTTEEIIEKLDKNNMLFSSANSINWGRLLPQIVYYISAYCDMVNSGKIAMGDKINIVVPTGNFGNILAAYYGYCMGMPVNKFICASNSNNVLTDFINTGVYDKNRDFYTTVSPSMDILVSSNLERLLYKLSGNDDVKTAQWIKELKTTGKYTVDDEVKSQIQKLFYGGYCDDTATKETIGKMYKENNYLCDTHTAVAVNVYGKYVNETGDKTPCVLASTASPYKFSRAVMEAVSGNKDLPEDDFAIVDMLKELTNTQVPKPLMAIKDKKVRFEDVVKSENMADYVLNVLGVE</sequence>
<comment type="similarity">
    <text evidence="2">Belongs to the threonine synthase family.</text>
</comment>
<proteinExistence type="inferred from homology"/>
<dbReference type="NCBIfam" id="TIGR00260">
    <property type="entry name" value="thrC"/>
    <property type="match status" value="1"/>
</dbReference>
<protein>
    <recommendedName>
        <fullName evidence="4">Threonine synthase</fullName>
        <ecNumber evidence="4">4.2.3.1</ecNumber>
    </recommendedName>
</protein>
<dbReference type="InterPro" id="IPR036052">
    <property type="entry name" value="TrpB-like_PALP_sf"/>
</dbReference>
<dbReference type="Pfam" id="PF00291">
    <property type="entry name" value="PALP"/>
    <property type="match status" value="1"/>
</dbReference>
<accession>A0A9D1S7U7</accession>
<dbReference type="InterPro" id="IPR029144">
    <property type="entry name" value="Thr_synth_N"/>
</dbReference>
<dbReference type="InterPro" id="IPR001926">
    <property type="entry name" value="TrpB-like_PALP"/>
</dbReference>
<dbReference type="GO" id="GO:0009088">
    <property type="term" value="P:threonine biosynthetic process"/>
    <property type="evidence" value="ECO:0007669"/>
    <property type="project" value="UniProtKB-UniRule"/>
</dbReference>
<reference evidence="8" key="1">
    <citation type="submission" date="2020-10" db="EMBL/GenBank/DDBJ databases">
        <authorList>
            <person name="Gilroy R."/>
        </authorList>
    </citation>
    <scope>NUCLEOTIDE SEQUENCE</scope>
    <source>
        <strain evidence="8">ChiGjej1B1-1684</strain>
    </source>
</reference>
<dbReference type="Gene3D" id="3.40.50.1100">
    <property type="match status" value="2"/>
</dbReference>
<dbReference type="SUPFAM" id="SSF53686">
    <property type="entry name" value="Tryptophan synthase beta subunit-like PLP-dependent enzymes"/>
    <property type="match status" value="1"/>
</dbReference>
<dbReference type="PANTHER" id="PTHR43515:SF1">
    <property type="entry name" value="THREONINE SYNTHASE-LIKE 1"/>
    <property type="match status" value="1"/>
</dbReference>
<evidence type="ECO:0000256" key="1">
    <source>
        <dbReference type="ARBA" id="ARBA00001933"/>
    </source>
</evidence>
<evidence type="ECO:0000256" key="2">
    <source>
        <dbReference type="ARBA" id="ARBA00005517"/>
    </source>
</evidence>
<comment type="caution">
    <text evidence="8">The sequence shown here is derived from an EMBL/GenBank/DDBJ whole genome shotgun (WGS) entry which is preliminary data.</text>
</comment>
<comment type="cofactor">
    <cofactor evidence="1 5">
        <name>pyridoxal 5'-phosphate</name>
        <dbReference type="ChEBI" id="CHEBI:597326"/>
    </cofactor>
</comment>
<dbReference type="InterPro" id="IPR004450">
    <property type="entry name" value="Thr_synthase-like"/>
</dbReference>
<feature type="domain" description="Tryptophan synthase beta chain-like PALP" evidence="6">
    <location>
        <begin position="108"/>
        <end position="356"/>
    </location>
</feature>
<dbReference type="AlphaFoldDB" id="A0A9D1S7U7"/>
<evidence type="ECO:0000313" key="9">
    <source>
        <dbReference type="Proteomes" id="UP000824118"/>
    </source>
</evidence>
<dbReference type="GO" id="GO:0004795">
    <property type="term" value="F:threonine synthase activity"/>
    <property type="evidence" value="ECO:0007669"/>
    <property type="project" value="UniProtKB-UniRule"/>
</dbReference>
<dbReference type="CDD" id="cd01560">
    <property type="entry name" value="Thr-synth_2"/>
    <property type="match status" value="1"/>
</dbReference>
<dbReference type="PANTHER" id="PTHR43515">
    <property type="entry name" value="THREONINE SYNTHASE-LIKE 1"/>
    <property type="match status" value="1"/>
</dbReference>
<evidence type="ECO:0000259" key="6">
    <source>
        <dbReference type="Pfam" id="PF00291"/>
    </source>
</evidence>
<dbReference type="Proteomes" id="UP000824118">
    <property type="component" value="Unassembled WGS sequence"/>
</dbReference>
<dbReference type="InterPro" id="IPR037158">
    <property type="entry name" value="Thr_synth_N_sf"/>
</dbReference>
<keyword evidence="3 5" id="KW-0663">Pyridoxal phosphate</keyword>
<gene>
    <name evidence="8" type="ORF">IAD22_03725</name>
</gene>